<organism evidence="1 2">
    <name type="scientific">Funneliformis geosporum</name>
    <dbReference type="NCBI Taxonomy" id="1117311"/>
    <lineage>
        <taxon>Eukaryota</taxon>
        <taxon>Fungi</taxon>
        <taxon>Fungi incertae sedis</taxon>
        <taxon>Mucoromycota</taxon>
        <taxon>Glomeromycotina</taxon>
        <taxon>Glomeromycetes</taxon>
        <taxon>Glomerales</taxon>
        <taxon>Glomeraceae</taxon>
        <taxon>Funneliformis</taxon>
    </lineage>
</organism>
<feature type="non-terminal residue" evidence="1">
    <location>
        <position position="1"/>
    </location>
</feature>
<evidence type="ECO:0000313" key="2">
    <source>
        <dbReference type="Proteomes" id="UP001153678"/>
    </source>
</evidence>
<sequence>DHVDQQSRNLIDRIRQIIEKLPGIREKAKQTIIAPKSFDIGQKVLYYNAAKMNQFSGKLEPKWKGPYRIHEVLINGSYKIREIDGRLLARP</sequence>
<reference evidence="1" key="1">
    <citation type="submission" date="2022-08" db="EMBL/GenBank/DDBJ databases">
        <authorList>
            <person name="Kallberg Y."/>
            <person name="Tangrot J."/>
            <person name="Rosling A."/>
        </authorList>
    </citation>
    <scope>NUCLEOTIDE SEQUENCE</scope>
    <source>
        <strain evidence="1">Wild A</strain>
    </source>
</reference>
<gene>
    <name evidence="1" type="ORF">FWILDA_LOCUS19617</name>
</gene>
<dbReference type="OrthoDB" id="115435at2759"/>
<keyword evidence="2" id="KW-1185">Reference proteome</keyword>
<name>A0A9W4TCW6_9GLOM</name>
<comment type="caution">
    <text evidence="1">The sequence shown here is derived from an EMBL/GenBank/DDBJ whole genome shotgun (WGS) entry which is preliminary data.</text>
</comment>
<accession>A0A9W4TCW6</accession>
<proteinExistence type="predicted"/>
<protein>
    <submittedName>
        <fullName evidence="1">12989_t:CDS:1</fullName>
    </submittedName>
</protein>
<dbReference type="EMBL" id="CAMKVN010024626">
    <property type="protein sequence ID" value="CAI2200535.1"/>
    <property type="molecule type" value="Genomic_DNA"/>
</dbReference>
<evidence type="ECO:0000313" key="1">
    <source>
        <dbReference type="EMBL" id="CAI2200535.1"/>
    </source>
</evidence>
<feature type="non-terminal residue" evidence="1">
    <location>
        <position position="91"/>
    </location>
</feature>
<dbReference type="Proteomes" id="UP001153678">
    <property type="component" value="Unassembled WGS sequence"/>
</dbReference>
<dbReference type="AlphaFoldDB" id="A0A9W4TCW6"/>